<dbReference type="NCBIfam" id="TIGR02188">
    <property type="entry name" value="Ac_CoA_lig_AcsA"/>
    <property type="match status" value="1"/>
</dbReference>
<feature type="modified residue" description="N6-acetyllysine" evidence="6">
    <location>
        <position position="618"/>
    </location>
</feature>
<feature type="binding site" evidence="6">
    <location>
        <position position="551"/>
    </location>
    <ligand>
        <name>Mg(2+)</name>
        <dbReference type="ChEBI" id="CHEBI:18420"/>
    </ligand>
</feature>
<dbReference type="PANTHER" id="PTHR24095">
    <property type="entry name" value="ACETYL-COENZYME A SYNTHETASE"/>
    <property type="match status" value="1"/>
</dbReference>
<keyword evidence="6" id="KW-0460">Magnesium</keyword>
<feature type="binding site" evidence="6">
    <location>
        <position position="320"/>
    </location>
    <ligand>
        <name>CoA</name>
        <dbReference type="ChEBI" id="CHEBI:57287"/>
    </ligand>
</feature>
<feature type="binding site" evidence="6">
    <location>
        <begin position="396"/>
        <end position="398"/>
    </location>
    <ligand>
        <name>ATP</name>
        <dbReference type="ChEBI" id="CHEBI:30616"/>
    </ligand>
</feature>
<dbReference type="GO" id="GO:0005829">
    <property type="term" value="C:cytosol"/>
    <property type="evidence" value="ECO:0007669"/>
    <property type="project" value="TreeGrafter"/>
</dbReference>
<dbReference type="InterPro" id="IPR032387">
    <property type="entry name" value="ACAS_N"/>
</dbReference>
<comment type="similarity">
    <text evidence="1 6">Belongs to the ATP-dependent AMP-binding enzyme family.</text>
</comment>
<comment type="cofactor">
    <cofactor evidence="6">
        <name>Mg(2+)</name>
        <dbReference type="ChEBI" id="CHEBI:18420"/>
    </cofactor>
</comment>
<protein>
    <recommendedName>
        <fullName evidence="6">Acetyl-coenzyme A synthetase</fullName>
        <shortName evidence="6">AcCoA synthetase</shortName>
        <shortName evidence="6">Acs</shortName>
        <ecNumber evidence="6">6.2.1.1</ecNumber>
    </recommendedName>
    <alternativeName>
        <fullName evidence="6">Acetate--CoA ligase</fullName>
    </alternativeName>
    <alternativeName>
        <fullName evidence="6">Acyl-activating enzyme</fullName>
    </alternativeName>
</protein>
<dbReference type="NCBIfam" id="NF001208">
    <property type="entry name" value="PRK00174.1"/>
    <property type="match status" value="1"/>
</dbReference>
<name>A0A150TXW9_SORCE</name>
<accession>A0A150TXW9</accession>
<gene>
    <name evidence="6" type="primary">acsA</name>
    <name evidence="10" type="ORF">BE21_17490</name>
</gene>
<keyword evidence="3 6" id="KW-0547">Nucleotide-binding</keyword>
<dbReference type="GO" id="GO:0016208">
    <property type="term" value="F:AMP binding"/>
    <property type="evidence" value="ECO:0007669"/>
    <property type="project" value="InterPro"/>
</dbReference>
<dbReference type="GO" id="GO:0003987">
    <property type="term" value="F:acetate-CoA ligase activity"/>
    <property type="evidence" value="ECO:0007669"/>
    <property type="project" value="UniProtKB-UniRule"/>
</dbReference>
<dbReference type="Proteomes" id="UP000075502">
    <property type="component" value="Unassembled WGS sequence"/>
</dbReference>
<dbReference type="EMBL" id="JEME01000656">
    <property type="protein sequence ID" value="KYG09520.1"/>
    <property type="molecule type" value="Genomic_DNA"/>
</dbReference>
<feature type="binding site" evidence="6">
    <location>
        <position position="546"/>
    </location>
    <ligand>
        <name>Mg(2+)</name>
        <dbReference type="ChEBI" id="CHEBI:18420"/>
    </ligand>
</feature>
<feature type="domain" description="AMP-dependent synthetase/ligase" evidence="7">
    <location>
        <begin position="95"/>
        <end position="479"/>
    </location>
</feature>
<evidence type="ECO:0000256" key="6">
    <source>
        <dbReference type="HAMAP-Rule" id="MF_01123"/>
    </source>
</evidence>
<evidence type="ECO:0000313" key="10">
    <source>
        <dbReference type="EMBL" id="KYG09520.1"/>
    </source>
</evidence>
<dbReference type="PROSITE" id="PS00455">
    <property type="entry name" value="AMP_BINDING"/>
    <property type="match status" value="1"/>
</dbReference>
<evidence type="ECO:0000259" key="8">
    <source>
        <dbReference type="Pfam" id="PF13193"/>
    </source>
</evidence>
<dbReference type="CDD" id="cd05966">
    <property type="entry name" value="ACS"/>
    <property type="match status" value="1"/>
</dbReference>
<comment type="catalytic activity">
    <reaction evidence="6">
        <text>acetate + ATP + CoA = acetyl-CoA + AMP + diphosphate</text>
        <dbReference type="Rhea" id="RHEA:23176"/>
        <dbReference type="ChEBI" id="CHEBI:30089"/>
        <dbReference type="ChEBI" id="CHEBI:30616"/>
        <dbReference type="ChEBI" id="CHEBI:33019"/>
        <dbReference type="ChEBI" id="CHEBI:57287"/>
        <dbReference type="ChEBI" id="CHEBI:57288"/>
        <dbReference type="ChEBI" id="CHEBI:456215"/>
        <dbReference type="EC" id="6.2.1.1"/>
    </reaction>
</comment>
<comment type="function">
    <text evidence="6">Catalyzes the conversion of acetate into acetyl-CoA (AcCoA), an essential intermediate at the junction of anabolic and catabolic pathways. AcsA undergoes a two-step reaction. In the first half reaction, AcsA combines acetate with ATP to form acetyl-adenylate (AcAMP) intermediate. In the second half reaction, it can then transfer the acetyl group from AcAMP to the sulfhydryl group of CoA, forming the product AcCoA.</text>
</comment>
<dbReference type="InterPro" id="IPR045851">
    <property type="entry name" value="AMP-bd_C_sf"/>
</dbReference>
<dbReference type="GO" id="GO:0005524">
    <property type="term" value="F:ATP binding"/>
    <property type="evidence" value="ECO:0007669"/>
    <property type="project" value="UniProtKB-KW"/>
</dbReference>
<feature type="binding site" evidence="6">
    <location>
        <begin position="420"/>
        <end position="425"/>
    </location>
    <ligand>
        <name>ATP</name>
        <dbReference type="ChEBI" id="CHEBI:30616"/>
    </ligand>
</feature>
<feature type="binding site" evidence="6">
    <location>
        <position position="524"/>
    </location>
    <ligand>
        <name>ATP</name>
        <dbReference type="ChEBI" id="CHEBI:30616"/>
    </ligand>
</feature>
<comment type="PTM">
    <text evidence="6">Acetylated. Deacetylation by the SIR2-homolog deacetylase activates the enzyme.</text>
</comment>
<proteinExistence type="inferred from homology"/>
<evidence type="ECO:0000313" key="11">
    <source>
        <dbReference type="Proteomes" id="UP000075502"/>
    </source>
</evidence>
<keyword evidence="4 6" id="KW-0067">ATP-binding</keyword>
<keyword evidence="6" id="KW-0479">Metal-binding</keyword>
<dbReference type="EC" id="6.2.1.1" evidence="6"/>
<feature type="binding site" evidence="6">
    <location>
        <position position="535"/>
    </location>
    <ligand>
        <name>ATP</name>
        <dbReference type="ChEBI" id="CHEBI:30616"/>
    </ligand>
</feature>
<dbReference type="Gene3D" id="3.30.300.30">
    <property type="match status" value="1"/>
</dbReference>
<feature type="domain" description="Acetyl-coenzyme A synthetase N-terminal" evidence="9">
    <location>
        <begin position="34"/>
        <end position="87"/>
    </location>
</feature>
<reference evidence="10 11" key="1">
    <citation type="submission" date="2014-02" db="EMBL/GenBank/DDBJ databases">
        <title>The small core and large imbalanced accessory genome model reveals a collaborative survival strategy of Sorangium cellulosum strains in nature.</title>
        <authorList>
            <person name="Han K."/>
            <person name="Peng R."/>
            <person name="Blom J."/>
            <person name="Li Y.-Z."/>
        </authorList>
    </citation>
    <scope>NUCLEOTIDE SEQUENCE [LARGE SCALE GENOMIC DNA]</scope>
    <source>
        <strain evidence="10 11">So0007-03</strain>
    </source>
</reference>
<feature type="binding site" evidence="6">
    <location>
        <position position="344"/>
    </location>
    <ligand>
        <name>CoA</name>
        <dbReference type="ChEBI" id="CHEBI:57287"/>
    </ligand>
</feature>
<dbReference type="SUPFAM" id="SSF56801">
    <property type="entry name" value="Acetyl-CoA synthetase-like"/>
    <property type="match status" value="1"/>
</dbReference>
<sequence length="655" mass="72090">MSQDAITSLLKETRRFEPPAEFSRRARVGAQEAYEALYRESIEQPDAFWRREAGDLVFRTPWTTTSDWSLPHAKWFLGATLNVTESCLDRHLTTATKNKAAIIWEGEHGATRTLTYAQLHRETLLLANALKKLGIEKGDRVAIYMGMVPEVAVAMLACARLGAVHTVVFGGFAADALRDRIHDSQAKLVITQDGAYRRGQVVPLKATVDKALAQPAAKSATRVIVYQHLGGERCEVQMTEGRDVFWHDLLAQAAPSCEPTIVDAEHPLFILYTSGSTGKPKGVLHTTAGYLVGVHVTTKYVFDLRDDDVYWCTADVGWVTGHSYIVYGPLSSGATCLMYEGAPNFPDWGRFWRLIEKHGVTILYTAPTAIRAFMRQGDEWPAKSDLSSLRLLGSVGEPINPEAWIWYHRTIGGGRCPVVDTWWQTETGAIMMTTLPGASHSKPGSTGLPMFGVVPEVVTKDGKPVPAGEGGLLVLKKPWPSMLRTVWGDDERFRKQYFSDVEGCYFTGDGARRDEDGYYWVVGRIDDVLNVAGHRIGTAEIESALVSHPAVAEAAAVGRPDELKGQALVVFVSLRPGFAAGPELQAKLAEHVAKEIGKFARPDAIRFADALPKTRSGKIMRRLLKDVAAGREMTGDTSTLEDLSVVAKLRQQEDE</sequence>
<dbReference type="GO" id="GO:0019427">
    <property type="term" value="P:acetyl-CoA biosynthetic process from acetate"/>
    <property type="evidence" value="ECO:0007669"/>
    <property type="project" value="UniProtKB-UniRule"/>
</dbReference>
<comment type="caution">
    <text evidence="6">Lacks conserved residue(s) required for the propagation of feature annotation.</text>
</comment>
<dbReference type="Pfam" id="PF16177">
    <property type="entry name" value="ACAS_N"/>
    <property type="match status" value="1"/>
</dbReference>
<feature type="binding site" evidence="6">
    <location>
        <position position="509"/>
    </location>
    <ligand>
        <name>ATP</name>
        <dbReference type="ChEBI" id="CHEBI:30616"/>
    </ligand>
</feature>
<dbReference type="AlphaFoldDB" id="A0A150TXW9"/>
<keyword evidence="5 6" id="KW-0007">Acetylation</keyword>
<evidence type="ECO:0000259" key="7">
    <source>
        <dbReference type="Pfam" id="PF00501"/>
    </source>
</evidence>
<comment type="caution">
    <text evidence="10">The sequence shown here is derived from an EMBL/GenBank/DDBJ whole genome shotgun (WGS) entry which is preliminary data.</text>
</comment>
<dbReference type="Pfam" id="PF13193">
    <property type="entry name" value="AMP-binding_C"/>
    <property type="match status" value="1"/>
</dbReference>
<dbReference type="Gene3D" id="3.40.50.12780">
    <property type="entry name" value="N-terminal domain of ligase-like"/>
    <property type="match status" value="1"/>
</dbReference>
<dbReference type="HAMAP" id="MF_01123">
    <property type="entry name" value="Ac_CoA_synth"/>
    <property type="match status" value="1"/>
</dbReference>
<dbReference type="InterPro" id="IPR025110">
    <property type="entry name" value="AMP-bd_C"/>
</dbReference>
<dbReference type="InterPro" id="IPR020845">
    <property type="entry name" value="AMP-binding_CS"/>
</dbReference>
<evidence type="ECO:0000256" key="4">
    <source>
        <dbReference type="ARBA" id="ARBA00022840"/>
    </source>
</evidence>
<organism evidence="10 11">
    <name type="scientific">Sorangium cellulosum</name>
    <name type="common">Polyangium cellulosum</name>
    <dbReference type="NCBI Taxonomy" id="56"/>
    <lineage>
        <taxon>Bacteria</taxon>
        <taxon>Pseudomonadati</taxon>
        <taxon>Myxococcota</taxon>
        <taxon>Polyangia</taxon>
        <taxon>Polyangiales</taxon>
        <taxon>Polyangiaceae</taxon>
        <taxon>Sorangium</taxon>
    </lineage>
</organism>
<evidence type="ECO:0000256" key="3">
    <source>
        <dbReference type="ARBA" id="ARBA00022741"/>
    </source>
</evidence>
<dbReference type="FunFam" id="3.40.50.12780:FF:000001">
    <property type="entry name" value="Acetyl-coenzyme A synthetase"/>
    <property type="match status" value="1"/>
</dbReference>
<evidence type="ECO:0000259" key="9">
    <source>
        <dbReference type="Pfam" id="PF16177"/>
    </source>
</evidence>
<keyword evidence="2 6" id="KW-0436">Ligase</keyword>
<dbReference type="GO" id="GO:0046872">
    <property type="term" value="F:metal ion binding"/>
    <property type="evidence" value="ECO:0007669"/>
    <property type="project" value="UniProtKB-KW"/>
</dbReference>
<feature type="binding site" evidence="6">
    <location>
        <begin position="197"/>
        <end position="200"/>
    </location>
    <ligand>
        <name>CoA</name>
        <dbReference type="ChEBI" id="CHEBI:57287"/>
    </ligand>
</feature>
<dbReference type="InterPro" id="IPR000873">
    <property type="entry name" value="AMP-dep_synth/lig_dom"/>
</dbReference>
<feature type="domain" description="AMP-binding enzyme C-terminal" evidence="8">
    <location>
        <begin position="540"/>
        <end position="618"/>
    </location>
</feature>
<feature type="binding site" evidence="6">
    <location>
        <position position="548"/>
    </location>
    <ligand>
        <name>Mg(2+)</name>
        <dbReference type="ChEBI" id="CHEBI:18420"/>
    </ligand>
</feature>
<dbReference type="PANTHER" id="PTHR24095:SF14">
    <property type="entry name" value="ACETYL-COENZYME A SYNTHETASE 1"/>
    <property type="match status" value="1"/>
</dbReference>
<evidence type="ECO:0000256" key="5">
    <source>
        <dbReference type="ARBA" id="ARBA00022990"/>
    </source>
</evidence>
<evidence type="ECO:0000256" key="1">
    <source>
        <dbReference type="ARBA" id="ARBA00006432"/>
    </source>
</evidence>
<dbReference type="InterPro" id="IPR011904">
    <property type="entry name" value="Ac_CoA_lig"/>
</dbReference>
<evidence type="ECO:0000256" key="2">
    <source>
        <dbReference type="ARBA" id="ARBA00022598"/>
    </source>
</evidence>
<dbReference type="InterPro" id="IPR042099">
    <property type="entry name" value="ANL_N_sf"/>
</dbReference>
<dbReference type="Pfam" id="PF00501">
    <property type="entry name" value="AMP-binding"/>
    <property type="match status" value="1"/>
</dbReference>